<feature type="region of interest" description="Disordered" evidence="1">
    <location>
        <begin position="48"/>
        <end position="68"/>
    </location>
</feature>
<protein>
    <submittedName>
        <fullName evidence="3">DUF2845 domain-containing protein</fullName>
    </submittedName>
</protein>
<keyword evidence="2" id="KW-0732">Signal</keyword>
<evidence type="ECO:0000256" key="1">
    <source>
        <dbReference type="SAM" id="MobiDB-lite"/>
    </source>
</evidence>
<keyword evidence="4" id="KW-1185">Reference proteome</keyword>
<feature type="chain" id="PRO_5045046677" evidence="2">
    <location>
        <begin position="22"/>
        <end position="108"/>
    </location>
</feature>
<evidence type="ECO:0000313" key="3">
    <source>
        <dbReference type="EMBL" id="MBD1597205.1"/>
    </source>
</evidence>
<sequence>MKRFPRVMATALMAVALPAHASMRCGTRLINGGDRLAEVIQVCGSPVAQASQGPAHKGNGSPRRGAQKTDVLVYGPNGGAYQYLLFVNEELIRVDLRRQAPTGDLLRW</sequence>
<dbReference type="RefSeq" id="WP_190416631.1">
    <property type="nucleotide sequence ID" value="NZ_JAAOCA010000001.1"/>
</dbReference>
<feature type="signal peptide" evidence="2">
    <location>
        <begin position="1"/>
        <end position="21"/>
    </location>
</feature>
<dbReference type="EMBL" id="JAAOCA010000001">
    <property type="protein sequence ID" value="MBD1597205.1"/>
    <property type="molecule type" value="Genomic_DNA"/>
</dbReference>
<dbReference type="Pfam" id="PF11006">
    <property type="entry name" value="DUF2845"/>
    <property type="match status" value="1"/>
</dbReference>
<organism evidence="3 4">
    <name type="scientific">Pseudomonas typographi</name>
    <dbReference type="NCBI Taxonomy" id="2715964"/>
    <lineage>
        <taxon>Bacteria</taxon>
        <taxon>Pseudomonadati</taxon>
        <taxon>Pseudomonadota</taxon>
        <taxon>Gammaproteobacteria</taxon>
        <taxon>Pseudomonadales</taxon>
        <taxon>Pseudomonadaceae</taxon>
        <taxon>Pseudomonas</taxon>
    </lineage>
</organism>
<accession>A0ABR7YVK6</accession>
<reference evidence="3 4" key="1">
    <citation type="journal article" date="2020" name="Insects">
        <title>Bacteria Belonging to Pseudomonas typographi sp. nov. from the Bark Beetle Ips typographus Have Genomic Potential to Aid in the Host Ecology.</title>
        <authorList>
            <person name="Peral-Aranega E."/>
            <person name="Saati-Santamaria Z."/>
            <person name="Kolarik M."/>
            <person name="Rivas R."/>
            <person name="Garcia-Fraile P."/>
        </authorList>
    </citation>
    <scope>NUCLEOTIDE SEQUENCE [LARGE SCALE GENOMIC DNA]</scope>
    <source>
        <strain evidence="3 4">CA3A</strain>
    </source>
</reference>
<proteinExistence type="predicted"/>
<dbReference type="Proteomes" id="UP000805841">
    <property type="component" value="Unassembled WGS sequence"/>
</dbReference>
<dbReference type="InterPro" id="IPR021268">
    <property type="entry name" value="DUF2845"/>
</dbReference>
<evidence type="ECO:0000313" key="4">
    <source>
        <dbReference type="Proteomes" id="UP000805841"/>
    </source>
</evidence>
<evidence type="ECO:0000256" key="2">
    <source>
        <dbReference type="SAM" id="SignalP"/>
    </source>
</evidence>
<name>A0ABR7YVK6_9PSED</name>
<comment type="caution">
    <text evidence="3">The sequence shown here is derived from an EMBL/GenBank/DDBJ whole genome shotgun (WGS) entry which is preliminary data.</text>
</comment>
<gene>
    <name evidence="3" type="ORF">HAQ05_00565</name>
</gene>